<evidence type="ECO:0000256" key="2">
    <source>
        <dbReference type="ARBA" id="ARBA00022670"/>
    </source>
</evidence>
<name>A0A0S4XM61_9BACT</name>
<dbReference type="PROSITE" id="PS51935">
    <property type="entry name" value="NLPC_P60"/>
    <property type="match status" value="1"/>
</dbReference>
<feature type="chain" id="PRO_5006629943" description="NlpC/P60 domain-containing protein" evidence="5">
    <location>
        <begin position="21"/>
        <end position="222"/>
    </location>
</feature>
<evidence type="ECO:0000256" key="4">
    <source>
        <dbReference type="ARBA" id="ARBA00022807"/>
    </source>
</evidence>
<keyword evidence="4" id="KW-0788">Thiol protease</keyword>
<gene>
    <name evidence="7" type="ORF">BN3087_330018</name>
</gene>
<evidence type="ECO:0000313" key="7">
    <source>
        <dbReference type="EMBL" id="CUV65402.1"/>
    </source>
</evidence>
<dbReference type="InterPro" id="IPR000064">
    <property type="entry name" value="NLP_P60_dom"/>
</dbReference>
<feature type="signal peptide" evidence="5">
    <location>
        <begin position="1"/>
        <end position="20"/>
    </location>
</feature>
<dbReference type="GO" id="GO:0006508">
    <property type="term" value="P:proteolysis"/>
    <property type="evidence" value="ECO:0007669"/>
    <property type="project" value="UniProtKB-KW"/>
</dbReference>
<evidence type="ECO:0000256" key="3">
    <source>
        <dbReference type="ARBA" id="ARBA00022801"/>
    </source>
</evidence>
<organism evidence="7">
    <name type="scientific">Sulfurovum sp. enrichment culture clone C5</name>
    <dbReference type="NCBI Taxonomy" id="497650"/>
    <lineage>
        <taxon>Bacteria</taxon>
        <taxon>Pseudomonadati</taxon>
        <taxon>Campylobacterota</taxon>
        <taxon>Epsilonproteobacteria</taxon>
        <taxon>Campylobacterales</taxon>
        <taxon>Sulfurovaceae</taxon>
        <taxon>Sulfurovum</taxon>
        <taxon>environmental samples</taxon>
    </lineage>
</organism>
<dbReference type="InterPro" id="IPR051202">
    <property type="entry name" value="Peptidase_C40"/>
</dbReference>
<dbReference type="InterPro" id="IPR038765">
    <property type="entry name" value="Papain-like_cys_pep_sf"/>
</dbReference>
<dbReference type="Pfam" id="PF00877">
    <property type="entry name" value="NLPC_P60"/>
    <property type="match status" value="1"/>
</dbReference>
<evidence type="ECO:0000256" key="1">
    <source>
        <dbReference type="ARBA" id="ARBA00007074"/>
    </source>
</evidence>
<dbReference type="AlphaFoldDB" id="A0A0S4XM61"/>
<keyword evidence="2" id="KW-0645">Protease</keyword>
<protein>
    <recommendedName>
        <fullName evidence="6">NlpC/P60 domain-containing protein</fullName>
    </recommendedName>
</protein>
<comment type="similarity">
    <text evidence="1">Belongs to the peptidase C40 family.</text>
</comment>
<reference evidence="7" key="1">
    <citation type="submission" date="2015-11" db="EMBL/GenBank/DDBJ databases">
        <authorList>
            <person name="Zhang Y."/>
            <person name="Guo Z."/>
        </authorList>
    </citation>
    <scope>NUCLEOTIDE SEQUENCE</scope>
    <source>
        <strain evidence="7">BN30871</strain>
    </source>
</reference>
<keyword evidence="3" id="KW-0378">Hydrolase</keyword>
<dbReference type="PANTHER" id="PTHR47053:SF1">
    <property type="entry name" value="MUREIN DD-ENDOPEPTIDASE MEPH-RELATED"/>
    <property type="match status" value="1"/>
</dbReference>
<proteinExistence type="inferred from homology"/>
<evidence type="ECO:0000259" key="6">
    <source>
        <dbReference type="PROSITE" id="PS51935"/>
    </source>
</evidence>
<dbReference type="SUPFAM" id="SSF54001">
    <property type="entry name" value="Cysteine proteinases"/>
    <property type="match status" value="1"/>
</dbReference>
<dbReference type="GO" id="GO:0008234">
    <property type="term" value="F:cysteine-type peptidase activity"/>
    <property type="evidence" value="ECO:0007669"/>
    <property type="project" value="UniProtKB-KW"/>
</dbReference>
<dbReference type="Gene3D" id="3.90.1720.10">
    <property type="entry name" value="endopeptidase domain like (from Nostoc punctiforme)"/>
    <property type="match status" value="1"/>
</dbReference>
<sequence length="222" mass="24594">MRIIWFISIFSIVFASNSFTFTDSNGKTIQKKIKHKQNASLNQNVKEYSYQAFYADLQKEKIAALQAQMASVKENGLNANSNSKTTTQQQSTYCNTTIGSITQNAKQFKGGKYVWGGTRPAGFDCSGYVQYIYNKHGINLPRTAFAQSKVGQYINKNNLRAGDLLFFLTDKSRGLPVTHVGIYLGNGEFIHAASKDKGIIVSPLNYGSYANIFVGAKRVLPS</sequence>
<feature type="domain" description="NlpC/P60" evidence="6">
    <location>
        <begin position="95"/>
        <end position="220"/>
    </location>
</feature>
<accession>A0A0S4XM61</accession>
<keyword evidence="5" id="KW-0732">Signal</keyword>
<evidence type="ECO:0000256" key="5">
    <source>
        <dbReference type="SAM" id="SignalP"/>
    </source>
</evidence>
<dbReference type="PANTHER" id="PTHR47053">
    <property type="entry name" value="MUREIN DD-ENDOPEPTIDASE MEPH-RELATED"/>
    <property type="match status" value="1"/>
</dbReference>
<dbReference type="EMBL" id="FAXN01000033">
    <property type="protein sequence ID" value="CUV65402.1"/>
    <property type="molecule type" value="Genomic_DNA"/>
</dbReference>